<comment type="similarity">
    <text evidence="1">Belongs to the sigma-70 factor family. ECF subfamily.</text>
</comment>
<reference evidence="9" key="1">
    <citation type="journal article" date="2019" name="Int. J. Syst. Evol. Microbiol.">
        <title>The Global Catalogue of Microorganisms (GCM) 10K type strain sequencing project: providing services to taxonomists for standard genome sequencing and annotation.</title>
        <authorList>
            <consortium name="The Broad Institute Genomics Platform"/>
            <consortium name="The Broad Institute Genome Sequencing Center for Infectious Disease"/>
            <person name="Wu L."/>
            <person name="Ma J."/>
        </authorList>
    </citation>
    <scope>NUCLEOTIDE SEQUENCE [LARGE SCALE GENOMIC DNA]</scope>
    <source>
        <strain evidence="9">CGMCC 4.7132</strain>
    </source>
</reference>
<evidence type="ECO:0000259" key="7">
    <source>
        <dbReference type="Pfam" id="PF08281"/>
    </source>
</evidence>
<evidence type="ECO:0000313" key="8">
    <source>
        <dbReference type="EMBL" id="MFC4532548.1"/>
    </source>
</evidence>
<organism evidence="8 9">
    <name type="scientific">Sphaerisporangium dianthi</name>
    <dbReference type="NCBI Taxonomy" id="1436120"/>
    <lineage>
        <taxon>Bacteria</taxon>
        <taxon>Bacillati</taxon>
        <taxon>Actinomycetota</taxon>
        <taxon>Actinomycetes</taxon>
        <taxon>Streptosporangiales</taxon>
        <taxon>Streptosporangiaceae</taxon>
        <taxon>Sphaerisporangium</taxon>
    </lineage>
</organism>
<name>A0ABV9CHQ4_9ACTN</name>
<keyword evidence="3" id="KW-0731">Sigma factor</keyword>
<dbReference type="InterPro" id="IPR036388">
    <property type="entry name" value="WH-like_DNA-bd_sf"/>
</dbReference>
<dbReference type="InterPro" id="IPR013249">
    <property type="entry name" value="RNA_pol_sigma70_r4_t2"/>
</dbReference>
<dbReference type="SUPFAM" id="SSF88946">
    <property type="entry name" value="Sigma2 domain of RNA polymerase sigma factors"/>
    <property type="match status" value="1"/>
</dbReference>
<evidence type="ECO:0000259" key="6">
    <source>
        <dbReference type="Pfam" id="PF04542"/>
    </source>
</evidence>
<dbReference type="InterPro" id="IPR013325">
    <property type="entry name" value="RNA_pol_sigma_r2"/>
</dbReference>
<proteinExistence type="inferred from homology"/>
<dbReference type="InterPro" id="IPR007627">
    <property type="entry name" value="RNA_pol_sigma70_r2"/>
</dbReference>
<dbReference type="NCBIfam" id="TIGR02937">
    <property type="entry name" value="sigma70-ECF"/>
    <property type="match status" value="1"/>
</dbReference>
<keyword evidence="9" id="KW-1185">Reference proteome</keyword>
<dbReference type="RefSeq" id="WP_380841379.1">
    <property type="nucleotide sequence ID" value="NZ_JBHSFP010000010.1"/>
</dbReference>
<dbReference type="SUPFAM" id="SSF88659">
    <property type="entry name" value="Sigma3 and sigma4 domains of RNA polymerase sigma factors"/>
    <property type="match status" value="1"/>
</dbReference>
<dbReference type="InterPro" id="IPR014284">
    <property type="entry name" value="RNA_pol_sigma-70_dom"/>
</dbReference>
<accession>A0ABV9CHQ4</accession>
<evidence type="ECO:0000256" key="5">
    <source>
        <dbReference type="ARBA" id="ARBA00023163"/>
    </source>
</evidence>
<dbReference type="Proteomes" id="UP001596004">
    <property type="component" value="Unassembled WGS sequence"/>
</dbReference>
<dbReference type="InterPro" id="IPR013324">
    <property type="entry name" value="RNA_pol_sigma_r3/r4-like"/>
</dbReference>
<keyword evidence="2" id="KW-0805">Transcription regulation</keyword>
<evidence type="ECO:0000256" key="1">
    <source>
        <dbReference type="ARBA" id="ARBA00010641"/>
    </source>
</evidence>
<evidence type="ECO:0000313" key="9">
    <source>
        <dbReference type="Proteomes" id="UP001596004"/>
    </source>
</evidence>
<feature type="domain" description="RNA polymerase sigma-70 region 2" evidence="6">
    <location>
        <begin position="14"/>
        <end position="80"/>
    </location>
</feature>
<dbReference type="Pfam" id="PF08281">
    <property type="entry name" value="Sigma70_r4_2"/>
    <property type="match status" value="1"/>
</dbReference>
<feature type="domain" description="RNA polymerase sigma factor 70 region 4 type 2" evidence="7">
    <location>
        <begin position="105"/>
        <end position="157"/>
    </location>
</feature>
<evidence type="ECO:0000256" key="4">
    <source>
        <dbReference type="ARBA" id="ARBA00023125"/>
    </source>
</evidence>
<sequence>MPPPRASTAEFDALFSSLLARLYRRAVLLTGETNAEDVVHEVYLKLVGKPSRLVDHPEPYAYAFRAMVSVVRDVWRRDERLVLTPEVDERLPGDTFGDHGRDAEMEVVRLLRGLSAKQASVVILVDLDGYTVDQAAEFLGVHRGTVSRSRQRAIAKLRQTIEMEDARQVTETETR</sequence>
<dbReference type="Gene3D" id="1.10.10.10">
    <property type="entry name" value="Winged helix-like DNA-binding domain superfamily/Winged helix DNA-binding domain"/>
    <property type="match status" value="1"/>
</dbReference>
<evidence type="ECO:0000256" key="3">
    <source>
        <dbReference type="ARBA" id="ARBA00023082"/>
    </source>
</evidence>
<evidence type="ECO:0000256" key="2">
    <source>
        <dbReference type="ARBA" id="ARBA00023015"/>
    </source>
</evidence>
<comment type="caution">
    <text evidence="8">The sequence shown here is derived from an EMBL/GenBank/DDBJ whole genome shotgun (WGS) entry which is preliminary data.</text>
</comment>
<dbReference type="PANTHER" id="PTHR43133:SF50">
    <property type="entry name" value="ECF RNA POLYMERASE SIGMA FACTOR SIGM"/>
    <property type="match status" value="1"/>
</dbReference>
<dbReference type="InterPro" id="IPR039425">
    <property type="entry name" value="RNA_pol_sigma-70-like"/>
</dbReference>
<gene>
    <name evidence="8" type="ORF">ACFO60_17375</name>
</gene>
<keyword evidence="4" id="KW-0238">DNA-binding</keyword>
<dbReference type="PANTHER" id="PTHR43133">
    <property type="entry name" value="RNA POLYMERASE ECF-TYPE SIGMA FACTO"/>
    <property type="match status" value="1"/>
</dbReference>
<dbReference type="Gene3D" id="1.10.1740.10">
    <property type="match status" value="1"/>
</dbReference>
<keyword evidence="5" id="KW-0804">Transcription</keyword>
<protein>
    <submittedName>
        <fullName evidence="8">RNA polymerase sigma factor</fullName>
    </submittedName>
</protein>
<dbReference type="Pfam" id="PF04542">
    <property type="entry name" value="Sigma70_r2"/>
    <property type="match status" value="1"/>
</dbReference>
<dbReference type="EMBL" id="JBHSFP010000010">
    <property type="protein sequence ID" value="MFC4532548.1"/>
    <property type="molecule type" value="Genomic_DNA"/>
</dbReference>